<comment type="caution">
    <text evidence="1">The sequence shown here is derived from an EMBL/GenBank/DDBJ whole genome shotgun (WGS) entry which is preliminary data.</text>
</comment>
<accession>A0ACB6QL45</accession>
<sequence length="594" mass="63338">MEYDSQSDIVLLKFNISKVEPRLTARDQFRPGGRSNRSGRGPVEHNVLEGLPINQYRVMEVTVGMNDPEQKEIDKDARPELPMPRDSHMLPEHSQQLLRAARRGRVIQPPAPPDEERENLDDEEEHKEVERGFTVKKFVKVPRHLEESEPEYLAKRRKGLPSQYTPTTGQAPVQPTPMRETKVKKVDAEGNVAVYKVLVPEGQAVEGEVQEADPVATEVAPAVAAPGTVVEGVGVVNAEGVVVANDIPQQTPPRRRPPPPKKKARRGPGRGHKKIKVPEGGMEGGTESGTPASGANLLTVPHLKQEEGSVGPSDGDTPMADAGEEEGESDGGSEDDDREDGELSPTPVQRATPSEALVELVPEPISEPSKAPAEEPAPIQEIPMSDEPPALAGLTAPAEEPAEPTEPEAKPEKLPNRDPSSSPDLPLATAIAHSRQNSLNQIPTLPLESALEIGTIEPVPEPVSEAPPTEAPPTEAPPTEAPLTEAPLTEAPPTEAPPTEAPPTEAPPTEAPTTEAPTTETLPTETPPTEAPPTEVPPTEAPPTEASPPKAPTAQTPPKEVATTEDVHMSDGEPDILGSLEAHLEKDSRMMAGP</sequence>
<dbReference type="EMBL" id="MU003521">
    <property type="protein sequence ID" value="KAF2467245.1"/>
    <property type="molecule type" value="Genomic_DNA"/>
</dbReference>
<evidence type="ECO:0000313" key="1">
    <source>
        <dbReference type="EMBL" id="KAF2467245.1"/>
    </source>
</evidence>
<gene>
    <name evidence="1" type="ORF">BDR25DRAFT_69902</name>
</gene>
<dbReference type="Proteomes" id="UP000799755">
    <property type="component" value="Unassembled WGS sequence"/>
</dbReference>
<protein>
    <submittedName>
        <fullName evidence="1">Uncharacterized protein</fullName>
    </submittedName>
</protein>
<proteinExistence type="predicted"/>
<reference evidence="1" key="1">
    <citation type="journal article" date="2020" name="Stud. Mycol.">
        <title>101 Dothideomycetes genomes: a test case for predicting lifestyles and emergence of pathogens.</title>
        <authorList>
            <person name="Haridas S."/>
            <person name="Albert R."/>
            <person name="Binder M."/>
            <person name="Bloem J."/>
            <person name="Labutti K."/>
            <person name="Salamov A."/>
            <person name="Andreopoulos B."/>
            <person name="Baker S."/>
            <person name="Barry K."/>
            <person name="Bills G."/>
            <person name="Bluhm B."/>
            <person name="Cannon C."/>
            <person name="Castanera R."/>
            <person name="Culley D."/>
            <person name="Daum C."/>
            <person name="Ezra D."/>
            <person name="Gonzalez J."/>
            <person name="Henrissat B."/>
            <person name="Kuo A."/>
            <person name="Liang C."/>
            <person name="Lipzen A."/>
            <person name="Lutzoni F."/>
            <person name="Magnuson J."/>
            <person name="Mondo S."/>
            <person name="Nolan M."/>
            <person name="Ohm R."/>
            <person name="Pangilinan J."/>
            <person name="Park H.-J."/>
            <person name="Ramirez L."/>
            <person name="Alfaro M."/>
            <person name="Sun H."/>
            <person name="Tritt A."/>
            <person name="Yoshinaga Y."/>
            <person name="Zwiers L.-H."/>
            <person name="Turgeon B."/>
            <person name="Goodwin S."/>
            <person name="Spatafora J."/>
            <person name="Crous P."/>
            <person name="Grigoriev I."/>
        </authorList>
    </citation>
    <scope>NUCLEOTIDE SEQUENCE</scope>
    <source>
        <strain evidence="1">ATCC 200398</strain>
    </source>
</reference>
<organism evidence="1 2">
    <name type="scientific">Lindgomyces ingoldianus</name>
    <dbReference type="NCBI Taxonomy" id="673940"/>
    <lineage>
        <taxon>Eukaryota</taxon>
        <taxon>Fungi</taxon>
        <taxon>Dikarya</taxon>
        <taxon>Ascomycota</taxon>
        <taxon>Pezizomycotina</taxon>
        <taxon>Dothideomycetes</taxon>
        <taxon>Pleosporomycetidae</taxon>
        <taxon>Pleosporales</taxon>
        <taxon>Lindgomycetaceae</taxon>
        <taxon>Lindgomyces</taxon>
    </lineage>
</organism>
<keyword evidence="2" id="KW-1185">Reference proteome</keyword>
<name>A0ACB6QL45_9PLEO</name>
<evidence type="ECO:0000313" key="2">
    <source>
        <dbReference type="Proteomes" id="UP000799755"/>
    </source>
</evidence>